<comment type="caution">
    <text evidence="2">The sequence shown here is derived from an EMBL/GenBank/DDBJ whole genome shotgun (WGS) entry which is preliminary data.</text>
</comment>
<keyword evidence="3" id="KW-1185">Reference proteome</keyword>
<protein>
    <submittedName>
        <fullName evidence="2">Acid stress chaperone HdeA</fullName>
    </submittedName>
</protein>
<evidence type="ECO:0000313" key="2">
    <source>
        <dbReference type="EMBL" id="MBB3038429.1"/>
    </source>
</evidence>
<reference evidence="2 3" key="1">
    <citation type="submission" date="2020-08" db="EMBL/GenBank/DDBJ databases">
        <title>Sequencing the genomes of 1000 actinobacteria strains.</title>
        <authorList>
            <person name="Klenk H.-P."/>
        </authorList>
    </citation>
    <scope>NUCLEOTIDE SEQUENCE [LARGE SCALE GENOMIC DNA]</scope>
    <source>
        <strain evidence="2 3">DSM 45258</strain>
    </source>
</reference>
<name>A0A839RQ39_9ACTN</name>
<sequence>MTRRIASSALCAALALVALVPACTGGILGNRGGDTRCGDFLSQDEQAQRETIRTYLSESGEDPVNLQIDTTRVVVIGFCRTLGRDDDPIRRIEG</sequence>
<dbReference type="EMBL" id="JACHWS010000003">
    <property type="protein sequence ID" value="MBB3038429.1"/>
    <property type="molecule type" value="Genomic_DNA"/>
</dbReference>
<evidence type="ECO:0000313" key="3">
    <source>
        <dbReference type="Proteomes" id="UP000567922"/>
    </source>
</evidence>
<dbReference type="Proteomes" id="UP000567922">
    <property type="component" value="Unassembled WGS sequence"/>
</dbReference>
<feature type="signal peptide" evidence="1">
    <location>
        <begin position="1"/>
        <end position="22"/>
    </location>
</feature>
<gene>
    <name evidence="2" type="ORF">FHU29_002898</name>
</gene>
<dbReference type="RefSeq" id="WP_083962320.1">
    <property type="nucleotide sequence ID" value="NZ_BDDI01000008.1"/>
</dbReference>
<dbReference type="OrthoDB" id="4567275at2"/>
<keyword evidence="1" id="KW-0732">Signal</keyword>
<evidence type="ECO:0000256" key="1">
    <source>
        <dbReference type="SAM" id="SignalP"/>
    </source>
</evidence>
<accession>A0A839RQ39</accession>
<organism evidence="2 3">
    <name type="scientific">Hoyosella altamirensis</name>
    <dbReference type="NCBI Taxonomy" id="616997"/>
    <lineage>
        <taxon>Bacteria</taxon>
        <taxon>Bacillati</taxon>
        <taxon>Actinomycetota</taxon>
        <taxon>Actinomycetes</taxon>
        <taxon>Mycobacteriales</taxon>
        <taxon>Hoyosellaceae</taxon>
        <taxon>Hoyosella</taxon>
    </lineage>
</organism>
<dbReference type="AlphaFoldDB" id="A0A839RQ39"/>
<proteinExistence type="predicted"/>
<feature type="chain" id="PRO_5032508004" evidence="1">
    <location>
        <begin position="23"/>
        <end position="94"/>
    </location>
</feature>